<evidence type="ECO:0000313" key="1">
    <source>
        <dbReference type="EMBL" id="CAK7349175.1"/>
    </source>
</evidence>
<reference evidence="1 2" key="1">
    <citation type="submission" date="2024-01" db="EMBL/GenBank/DDBJ databases">
        <authorList>
            <person name="Waweru B."/>
        </authorList>
    </citation>
    <scope>NUCLEOTIDE SEQUENCE [LARGE SCALE GENOMIC DNA]</scope>
</reference>
<proteinExistence type="predicted"/>
<keyword evidence="2" id="KW-1185">Reference proteome</keyword>
<dbReference type="Proteomes" id="UP001314170">
    <property type="component" value="Unassembled WGS sequence"/>
</dbReference>
<sequence>MENSMSNRKVSMTHETTIMELPIENFFIDSETLQHHEGNCLKLEAILPLMLNIDSKTNDVINLKVVFERLSSKNRNALKMIMRE</sequence>
<protein>
    <submittedName>
        <fullName evidence="1">Uncharacterized protein</fullName>
    </submittedName>
</protein>
<gene>
    <name evidence="1" type="ORF">DCAF_LOCUS21886</name>
</gene>
<dbReference type="EMBL" id="CAWUPB010001173">
    <property type="protein sequence ID" value="CAK7349175.1"/>
    <property type="molecule type" value="Genomic_DNA"/>
</dbReference>
<organism evidence="1 2">
    <name type="scientific">Dovyalis caffra</name>
    <dbReference type="NCBI Taxonomy" id="77055"/>
    <lineage>
        <taxon>Eukaryota</taxon>
        <taxon>Viridiplantae</taxon>
        <taxon>Streptophyta</taxon>
        <taxon>Embryophyta</taxon>
        <taxon>Tracheophyta</taxon>
        <taxon>Spermatophyta</taxon>
        <taxon>Magnoliopsida</taxon>
        <taxon>eudicotyledons</taxon>
        <taxon>Gunneridae</taxon>
        <taxon>Pentapetalae</taxon>
        <taxon>rosids</taxon>
        <taxon>fabids</taxon>
        <taxon>Malpighiales</taxon>
        <taxon>Salicaceae</taxon>
        <taxon>Flacourtieae</taxon>
        <taxon>Dovyalis</taxon>
    </lineage>
</organism>
<evidence type="ECO:0000313" key="2">
    <source>
        <dbReference type="Proteomes" id="UP001314170"/>
    </source>
</evidence>
<comment type="caution">
    <text evidence="1">The sequence shown here is derived from an EMBL/GenBank/DDBJ whole genome shotgun (WGS) entry which is preliminary data.</text>
</comment>
<dbReference type="AlphaFoldDB" id="A0AAV1SF97"/>
<accession>A0AAV1SF97</accession>
<name>A0AAV1SF97_9ROSI</name>